<evidence type="ECO:0000313" key="7">
    <source>
        <dbReference type="EMBL" id="AXI99572.1"/>
    </source>
</evidence>
<dbReference type="PROSITE" id="PS01271">
    <property type="entry name" value="NA_SULFATE"/>
    <property type="match status" value="1"/>
</dbReference>
<keyword evidence="2" id="KW-0813">Transport</keyword>
<reference evidence="7 8" key="1">
    <citation type="submission" date="2018-03" db="EMBL/GenBank/DDBJ databases">
        <title>Phenotypic and genomic properties of Cyclonatronum proteinivorum gen. nov., sp. nov., a haloalkaliphilic bacteroidete from soda lakes possessing Na+-translocating rhodopsin.</title>
        <authorList>
            <person name="Toshchakov S.V."/>
            <person name="Korzhenkov A."/>
            <person name="Samarov N.I."/>
            <person name="Kublanov I.V."/>
            <person name="Muntyan M.S."/>
            <person name="Sorokin D.Y."/>
        </authorList>
    </citation>
    <scope>NUCLEOTIDE SEQUENCE [LARGE SCALE GENOMIC DNA]</scope>
    <source>
        <strain evidence="7 8">Omega</strain>
    </source>
</reference>
<evidence type="ECO:0000256" key="1">
    <source>
        <dbReference type="ARBA" id="ARBA00004141"/>
    </source>
</evidence>
<feature type="transmembrane region" description="Helical" evidence="6">
    <location>
        <begin position="415"/>
        <end position="434"/>
    </location>
</feature>
<dbReference type="InterPro" id="IPR031312">
    <property type="entry name" value="Na/sul_symport_CS"/>
</dbReference>
<dbReference type="Proteomes" id="UP000254808">
    <property type="component" value="Chromosome"/>
</dbReference>
<dbReference type="KEGG" id="cprv:CYPRO_0285"/>
<keyword evidence="4 6" id="KW-1133">Transmembrane helix</keyword>
<sequence length="498" mass="53385">MRSRIGLFLGPALFLLIVLLPTPEALSTQAHMVGAVAVLMAVWWVSEALPIAAVALLPISLFPLLGVMPTASVTAQYANQIIYLFIGGFFIAVTMERWNLHRRIALSVIKLVGTAPARIILGFMIASAILSMFVSNTATAMMMVPIGLAVIKQASDIVKKNKVEGVDTRPENFHFAIALMLGIAYACSIGGVGTIIGTPPNTVFVGVAETLFDQQISFALWMAYGVPLAAIMLVLCWGYLIKIAFPLRIKELPGGREFINAELEKLGPMTKEEKMVLGVFSLVAGAWIIRGFVDFGFFNDAAIAITGAMILFVLPSNYKQGIFLLDWQTAVKIPWGIVVLFGGGLALAHGFSQTGLAAWIANSLMFLSGFNIVILIFAVAVLTILLTEVTSNTATATMLMPILASMALAMSVHPYGLMIGATIAASFAFMLPVATPPNAVVFGSSFVTIPQMARAGVWLNIVGVIIIVLVTVFVLPLIWDIDLTVLPEWLEGVETLSP</sequence>
<evidence type="ECO:0000313" key="8">
    <source>
        <dbReference type="Proteomes" id="UP000254808"/>
    </source>
</evidence>
<evidence type="ECO:0000256" key="5">
    <source>
        <dbReference type="ARBA" id="ARBA00023136"/>
    </source>
</evidence>
<dbReference type="Pfam" id="PF00939">
    <property type="entry name" value="Na_sulph_symp"/>
    <property type="match status" value="1"/>
</dbReference>
<feature type="transmembrane region" description="Helical" evidence="6">
    <location>
        <begin position="81"/>
        <end position="100"/>
    </location>
</feature>
<dbReference type="NCBIfam" id="TIGR00785">
    <property type="entry name" value="dass"/>
    <property type="match status" value="1"/>
</dbReference>
<evidence type="ECO:0000256" key="2">
    <source>
        <dbReference type="ARBA" id="ARBA00022448"/>
    </source>
</evidence>
<evidence type="ECO:0000256" key="6">
    <source>
        <dbReference type="SAM" id="Phobius"/>
    </source>
</evidence>
<dbReference type="PANTHER" id="PTHR10283">
    <property type="entry name" value="SOLUTE CARRIER FAMILY 13 MEMBER"/>
    <property type="match status" value="1"/>
</dbReference>
<proteinExistence type="predicted"/>
<accession>A0A345UGH1</accession>
<feature type="transmembrane region" description="Helical" evidence="6">
    <location>
        <begin position="364"/>
        <end position="386"/>
    </location>
</feature>
<feature type="transmembrane region" description="Helical" evidence="6">
    <location>
        <begin position="330"/>
        <end position="352"/>
    </location>
</feature>
<name>A0A345UGH1_9BACT</name>
<dbReference type="OrthoDB" id="9765532at2"/>
<dbReference type="InterPro" id="IPR001898">
    <property type="entry name" value="SLC13A/DASS"/>
</dbReference>
<keyword evidence="8" id="KW-1185">Reference proteome</keyword>
<comment type="subcellular location">
    <subcellularLocation>
        <location evidence="1">Membrane</location>
        <topology evidence="1">Multi-pass membrane protein</topology>
    </subcellularLocation>
</comment>
<dbReference type="PANTHER" id="PTHR10283:SF82">
    <property type="entry name" value="SOLUTE CARRIER FAMILY 13 MEMBER 2"/>
    <property type="match status" value="1"/>
</dbReference>
<dbReference type="GO" id="GO:0015141">
    <property type="term" value="F:succinate transmembrane transporter activity"/>
    <property type="evidence" value="ECO:0007669"/>
    <property type="project" value="UniProtKB-ARBA"/>
</dbReference>
<feature type="transmembrane region" description="Helical" evidence="6">
    <location>
        <begin position="299"/>
        <end position="318"/>
    </location>
</feature>
<gene>
    <name evidence="7" type="ORF">CYPRO_0285</name>
</gene>
<evidence type="ECO:0000256" key="4">
    <source>
        <dbReference type="ARBA" id="ARBA00022989"/>
    </source>
</evidence>
<feature type="transmembrane region" description="Helical" evidence="6">
    <location>
        <begin position="216"/>
        <end position="240"/>
    </location>
</feature>
<keyword evidence="5 6" id="KW-0472">Membrane</keyword>
<keyword evidence="3 6" id="KW-0812">Transmembrane</keyword>
<feature type="transmembrane region" description="Helical" evidence="6">
    <location>
        <begin position="455"/>
        <end position="479"/>
    </location>
</feature>
<feature type="transmembrane region" description="Helical" evidence="6">
    <location>
        <begin position="120"/>
        <end position="151"/>
    </location>
</feature>
<dbReference type="AlphaFoldDB" id="A0A345UGH1"/>
<evidence type="ECO:0000256" key="3">
    <source>
        <dbReference type="ARBA" id="ARBA00022692"/>
    </source>
</evidence>
<dbReference type="GO" id="GO:0005886">
    <property type="term" value="C:plasma membrane"/>
    <property type="evidence" value="ECO:0007669"/>
    <property type="project" value="TreeGrafter"/>
</dbReference>
<protein>
    <submittedName>
        <fullName evidence="7">Solute carrier family 13 (Sodium-dependent dicarboxylate transporter), member 2/3/5</fullName>
    </submittedName>
</protein>
<dbReference type="CDD" id="cd01115">
    <property type="entry name" value="SLC13_permease"/>
    <property type="match status" value="1"/>
</dbReference>
<feature type="transmembrane region" description="Helical" evidence="6">
    <location>
        <begin position="275"/>
        <end position="293"/>
    </location>
</feature>
<feature type="transmembrane region" description="Helical" evidence="6">
    <location>
        <begin position="172"/>
        <end position="196"/>
    </location>
</feature>
<feature type="transmembrane region" description="Helical" evidence="6">
    <location>
        <begin position="393"/>
        <end position="409"/>
    </location>
</feature>
<dbReference type="EMBL" id="CP027806">
    <property type="protein sequence ID" value="AXI99572.1"/>
    <property type="molecule type" value="Genomic_DNA"/>
</dbReference>
<organism evidence="7 8">
    <name type="scientific">Cyclonatronum proteinivorum</name>
    <dbReference type="NCBI Taxonomy" id="1457365"/>
    <lineage>
        <taxon>Bacteria</taxon>
        <taxon>Pseudomonadati</taxon>
        <taxon>Balneolota</taxon>
        <taxon>Balneolia</taxon>
        <taxon>Balneolales</taxon>
        <taxon>Cyclonatronaceae</taxon>
        <taxon>Cyclonatronum</taxon>
    </lineage>
</organism>